<sequence>MKTSKRVSMGIFNEIELRIQKLENVECVIFNDSKREKNLYEVKKKIFK</sequence>
<reference evidence="1 2" key="1">
    <citation type="submission" date="2023-07" db="EMBL/GenBank/DDBJ databases">
        <title>Genomic Encyclopedia of Type Strains, Phase IV (KMG-IV): sequencing the most valuable type-strain genomes for metagenomic binning, comparative biology and taxonomic classification.</title>
        <authorList>
            <person name="Goeker M."/>
        </authorList>
    </citation>
    <scope>NUCLEOTIDE SEQUENCE [LARGE SCALE GENOMIC DNA]</scope>
    <source>
        <strain evidence="1 2">DSM 20694</strain>
    </source>
</reference>
<proteinExistence type="predicted"/>
<protein>
    <submittedName>
        <fullName evidence="1">Uncharacterized protein</fullName>
    </submittedName>
</protein>
<organism evidence="1 2">
    <name type="scientific">Eubacterium multiforme</name>
    <dbReference type="NCBI Taxonomy" id="83339"/>
    <lineage>
        <taxon>Bacteria</taxon>
        <taxon>Bacillati</taxon>
        <taxon>Bacillota</taxon>
        <taxon>Clostridia</taxon>
        <taxon>Eubacteriales</taxon>
        <taxon>Eubacteriaceae</taxon>
        <taxon>Eubacterium</taxon>
    </lineage>
</organism>
<dbReference type="EMBL" id="JAUSUF010000004">
    <property type="protein sequence ID" value="MDQ0149609.1"/>
    <property type="molecule type" value="Genomic_DNA"/>
</dbReference>
<name>A0ABT9UTK8_9FIRM</name>
<evidence type="ECO:0000313" key="1">
    <source>
        <dbReference type="EMBL" id="MDQ0149609.1"/>
    </source>
</evidence>
<accession>A0ABT9UTK8</accession>
<evidence type="ECO:0000313" key="2">
    <source>
        <dbReference type="Proteomes" id="UP001228504"/>
    </source>
</evidence>
<comment type="caution">
    <text evidence="1">The sequence shown here is derived from an EMBL/GenBank/DDBJ whole genome shotgun (WGS) entry which is preliminary data.</text>
</comment>
<gene>
    <name evidence="1" type="ORF">J2S18_001540</name>
</gene>
<keyword evidence="2" id="KW-1185">Reference proteome</keyword>
<dbReference type="Proteomes" id="UP001228504">
    <property type="component" value="Unassembled WGS sequence"/>
</dbReference>
<dbReference type="RefSeq" id="WP_307485285.1">
    <property type="nucleotide sequence ID" value="NZ_JAUSUF010000004.1"/>
</dbReference>